<evidence type="ECO:0000313" key="1">
    <source>
        <dbReference type="EMBL" id="KYG75344.1"/>
    </source>
</evidence>
<organism evidence="1 2">
    <name type="scientific">Roseivirga spongicola</name>
    <dbReference type="NCBI Taxonomy" id="333140"/>
    <lineage>
        <taxon>Bacteria</taxon>
        <taxon>Pseudomonadati</taxon>
        <taxon>Bacteroidota</taxon>
        <taxon>Cytophagia</taxon>
        <taxon>Cytophagales</taxon>
        <taxon>Roseivirgaceae</taxon>
        <taxon>Roseivirga</taxon>
    </lineage>
</organism>
<reference evidence="1 2" key="1">
    <citation type="submission" date="2016-01" db="EMBL/GenBank/DDBJ databases">
        <title>Genome sequencing of Roseivirga spongicola UST030701-084.</title>
        <authorList>
            <person name="Selvaratnam C."/>
            <person name="Thevarajoo S."/>
            <person name="Goh K.M."/>
            <person name="Ee R."/>
            <person name="Chan K.-G."/>
            <person name="Chong C.S."/>
        </authorList>
    </citation>
    <scope>NUCLEOTIDE SEQUENCE [LARGE SCALE GENOMIC DNA]</scope>
    <source>
        <strain evidence="1 2">UST030701-084</strain>
    </source>
</reference>
<name>A0A150X9J0_9BACT</name>
<accession>A0A150X9J0</accession>
<dbReference type="Proteomes" id="UP000075606">
    <property type="component" value="Unassembled WGS sequence"/>
</dbReference>
<comment type="caution">
    <text evidence="1">The sequence shown here is derived from an EMBL/GenBank/DDBJ whole genome shotgun (WGS) entry which is preliminary data.</text>
</comment>
<dbReference type="AlphaFoldDB" id="A0A150X9J0"/>
<dbReference type="STRING" id="333140.AWW68_11145"/>
<dbReference type="EMBL" id="LRPC01000023">
    <property type="protein sequence ID" value="KYG75344.1"/>
    <property type="molecule type" value="Genomic_DNA"/>
</dbReference>
<evidence type="ECO:0000313" key="2">
    <source>
        <dbReference type="Proteomes" id="UP000075606"/>
    </source>
</evidence>
<proteinExistence type="predicted"/>
<gene>
    <name evidence="1" type="ORF">AWW68_11145</name>
</gene>
<protein>
    <submittedName>
        <fullName evidence="1">Uncharacterized protein</fullName>
    </submittedName>
</protein>
<keyword evidence="2" id="KW-1185">Reference proteome</keyword>
<sequence length="75" mass="8830">MIEMKILKLRKVKLGNEYPLIRVTYKTLFGSKQRDVIKKTGIGWKWVDTDDFCLNDCLLDKFHESSEFEYVLNGA</sequence>